<keyword evidence="3" id="KW-0202">Cytokine</keyword>
<evidence type="ECO:0000256" key="13">
    <source>
        <dbReference type="SAM" id="MobiDB-lite"/>
    </source>
</evidence>
<evidence type="ECO:0000256" key="1">
    <source>
        <dbReference type="ARBA" id="ARBA00004613"/>
    </source>
</evidence>
<protein>
    <recommendedName>
        <fullName evidence="12">L-dopachrome isomerase</fullName>
        <ecNumber evidence="9">5.3.2.1</ecNumber>
        <ecNumber evidence="8">5.3.3.12</ecNumber>
    </recommendedName>
    <alternativeName>
        <fullName evidence="10">L-dopachrome tautomerase</fullName>
    </alternativeName>
    <alternativeName>
        <fullName evidence="11">Phenylpyruvate tautomerase</fullName>
    </alternativeName>
</protein>
<dbReference type="GO" id="GO:0050178">
    <property type="term" value="F:phenylpyruvate tautomerase activity"/>
    <property type="evidence" value="ECO:0007669"/>
    <property type="project" value="UniProtKB-EC"/>
</dbReference>
<feature type="compositionally biased region" description="Polar residues" evidence="13">
    <location>
        <begin position="1"/>
        <end position="14"/>
    </location>
</feature>
<dbReference type="Gene3D" id="3.30.429.10">
    <property type="entry name" value="Macrophage Migration Inhibitory Factor"/>
    <property type="match status" value="1"/>
</dbReference>
<evidence type="ECO:0000256" key="11">
    <source>
        <dbReference type="ARBA" id="ARBA00041912"/>
    </source>
</evidence>
<name>A0A395T8Q6_9HYPO</name>
<dbReference type="PANTHER" id="PTHR11954">
    <property type="entry name" value="D-DOPACHROME DECARBOXYLASE"/>
    <property type="match status" value="1"/>
</dbReference>
<evidence type="ECO:0000313" key="15">
    <source>
        <dbReference type="Proteomes" id="UP000266234"/>
    </source>
</evidence>
<evidence type="ECO:0000256" key="4">
    <source>
        <dbReference type="ARBA" id="ARBA00022525"/>
    </source>
</evidence>
<dbReference type="InterPro" id="IPR014347">
    <property type="entry name" value="Tautomerase/MIF_sf"/>
</dbReference>
<evidence type="ECO:0000256" key="9">
    <source>
        <dbReference type="ARBA" id="ARBA00039086"/>
    </source>
</evidence>
<feature type="region of interest" description="Disordered" evidence="13">
    <location>
        <begin position="1"/>
        <end position="93"/>
    </location>
</feature>
<comment type="catalytic activity">
    <reaction evidence="6">
        <text>3-phenylpyruvate = enol-phenylpyruvate</text>
        <dbReference type="Rhea" id="RHEA:17097"/>
        <dbReference type="ChEBI" id="CHEBI:16815"/>
        <dbReference type="ChEBI" id="CHEBI:18005"/>
        <dbReference type="EC" id="5.3.2.1"/>
    </reaction>
</comment>
<organism evidence="14 15">
    <name type="scientific">Fusarium longipes</name>
    <dbReference type="NCBI Taxonomy" id="694270"/>
    <lineage>
        <taxon>Eukaryota</taxon>
        <taxon>Fungi</taxon>
        <taxon>Dikarya</taxon>
        <taxon>Ascomycota</taxon>
        <taxon>Pezizomycotina</taxon>
        <taxon>Sordariomycetes</taxon>
        <taxon>Hypocreomycetidae</taxon>
        <taxon>Hypocreales</taxon>
        <taxon>Nectriaceae</taxon>
        <taxon>Fusarium</taxon>
    </lineage>
</organism>
<reference evidence="14 15" key="1">
    <citation type="journal article" date="2018" name="PLoS Pathog.">
        <title>Evolution of structural diversity of trichothecenes, a family of toxins produced by plant pathogenic and entomopathogenic fungi.</title>
        <authorList>
            <person name="Proctor R.H."/>
            <person name="McCormick S.P."/>
            <person name="Kim H.S."/>
            <person name="Cardoza R.E."/>
            <person name="Stanley A.M."/>
            <person name="Lindo L."/>
            <person name="Kelly A."/>
            <person name="Brown D.W."/>
            <person name="Lee T."/>
            <person name="Vaughan M.M."/>
            <person name="Alexander N.J."/>
            <person name="Busman M."/>
            <person name="Gutierrez S."/>
        </authorList>
    </citation>
    <scope>NUCLEOTIDE SEQUENCE [LARGE SCALE GENOMIC DNA]</scope>
    <source>
        <strain evidence="14 15">NRRL 20695</strain>
    </source>
</reference>
<evidence type="ECO:0000313" key="14">
    <source>
        <dbReference type="EMBL" id="RGP80799.1"/>
    </source>
</evidence>
<comment type="similarity">
    <text evidence="2">Belongs to the MIF family.</text>
</comment>
<dbReference type="GO" id="GO:0004167">
    <property type="term" value="F:dopachrome isomerase activity"/>
    <property type="evidence" value="ECO:0007669"/>
    <property type="project" value="UniProtKB-EC"/>
</dbReference>
<accession>A0A395T8Q6</accession>
<dbReference type="Pfam" id="PF01187">
    <property type="entry name" value="MIF"/>
    <property type="match status" value="1"/>
</dbReference>
<proteinExistence type="inferred from homology"/>
<evidence type="ECO:0000256" key="7">
    <source>
        <dbReference type="ARBA" id="ARBA00036823"/>
    </source>
</evidence>
<dbReference type="STRING" id="694270.A0A395T8Q6"/>
<dbReference type="InterPro" id="IPR001398">
    <property type="entry name" value="Macrophage_inhib_fac"/>
</dbReference>
<dbReference type="EMBL" id="PXOG01000023">
    <property type="protein sequence ID" value="RGP80799.1"/>
    <property type="molecule type" value="Genomic_DNA"/>
</dbReference>
<feature type="compositionally biased region" description="Basic and acidic residues" evidence="13">
    <location>
        <begin position="15"/>
        <end position="24"/>
    </location>
</feature>
<feature type="compositionally biased region" description="Basic residues" evidence="13">
    <location>
        <begin position="241"/>
        <end position="256"/>
    </location>
</feature>
<dbReference type="EC" id="5.3.3.12" evidence="8"/>
<dbReference type="GO" id="GO:0005576">
    <property type="term" value="C:extracellular region"/>
    <property type="evidence" value="ECO:0007669"/>
    <property type="project" value="UniProtKB-SubCell"/>
</dbReference>
<keyword evidence="4" id="KW-0964">Secreted</keyword>
<evidence type="ECO:0000256" key="8">
    <source>
        <dbReference type="ARBA" id="ARBA00038932"/>
    </source>
</evidence>
<evidence type="ECO:0000256" key="12">
    <source>
        <dbReference type="ARBA" id="ARBA00042730"/>
    </source>
</evidence>
<evidence type="ECO:0000256" key="10">
    <source>
        <dbReference type="ARBA" id="ARBA00041631"/>
    </source>
</evidence>
<keyword evidence="15" id="KW-1185">Reference proteome</keyword>
<dbReference type="PANTHER" id="PTHR11954:SF6">
    <property type="entry name" value="MACROPHAGE MIGRATION INHIBITORY FACTOR"/>
    <property type="match status" value="1"/>
</dbReference>
<gene>
    <name evidence="14" type="ORF">FLONG3_1068</name>
</gene>
<dbReference type="SUPFAM" id="SSF55331">
    <property type="entry name" value="Tautomerase/MIF"/>
    <property type="match status" value="1"/>
</dbReference>
<dbReference type="EC" id="5.3.2.1" evidence="9"/>
<comment type="caution">
    <text evidence="14">The sequence shown here is derived from an EMBL/GenBank/DDBJ whole genome shotgun (WGS) entry which is preliminary data.</text>
</comment>
<keyword evidence="5" id="KW-0413">Isomerase</keyword>
<dbReference type="OrthoDB" id="255819at2759"/>
<comment type="catalytic activity">
    <reaction evidence="7">
        <text>L-dopachrome = 5,6-dihydroxyindole-2-carboxylate</text>
        <dbReference type="Rhea" id="RHEA:13041"/>
        <dbReference type="ChEBI" id="CHEBI:16875"/>
        <dbReference type="ChEBI" id="CHEBI:57509"/>
        <dbReference type="EC" id="5.3.3.12"/>
    </reaction>
</comment>
<sequence>MTIPYISNNVAPQRSDSRPRRKQDPSTPTPPPRLVLGERRVKPRLSKPSLDPVLESDQRLSRDIEQMISGDASQVTRKHSLPTLSGRRGETPDETIQLNQSDEVGDGVWCASIVAAEIKTNVIIEDEFTFITELSEYLSIRYNRPASCIVTTLQHGICVQFGGTCAPSYTMKIEALSRDVQTSANKRNIALFQRYMEQSLGIPASRGYLRFVPVAEDYVGWKGNTVAGEMVHEIDREHTLTKHRGSIRAPRRRSSKALRETGNKTAVSTSTLMETASQQTNMPIRVYQSDPEVSNKIAADKTDAGQIKVVKRRKSFIHALFPRFSTRMAGKETEAGDE</sequence>
<evidence type="ECO:0000256" key="3">
    <source>
        <dbReference type="ARBA" id="ARBA00022514"/>
    </source>
</evidence>
<dbReference type="AlphaFoldDB" id="A0A395T8Q6"/>
<evidence type="ECO:0000256" key="6">
    <source>
        <dbReference type="ARBA" id="ARBA00036735"/>
    </source>
</evidence>
<comment type="subcellular location">
    <subcellularLocation>
        <location evidence="1">Secreted</location>
    </subcellularLocation>
</comment>
<evidence type="ECO:0000256" key="5">
    <source>
        <dbReference type="ARBA" id="ARBA00023235"/>
    </source>
</evidence>
<feature type="compositionally biased region" description="Basic and acidic residues" evidence="13">
    <location>
        <begin position="56"/>
        <end position="65"/>
    </location>
</feature>
<dbReference type="Proteomes" id="UP000266234">
    <property type="component" value="Unassembled WGS sequence"/>
</dbReference>
<evidence type="ECO:0000256" key="2">
    <source>
        <dbReference type="ARBA" id="ARBA00005851"/>
    </source>
</evidence>
<feature type="region of interest" description="Disordered" evidence="13">
    <location>
        <begin position="241"/>
        <end position="267"/>
    </location>
</feature>